<dbReference type="PANTHER" id="PTHR10357">
    <property type="entry name" value="ALPHA-AMYLASE FAMILY MEMBER"/>
    <property type="match status" value="1"/>
</dbReference>
<dbReference type="RefSeq" id="WP_124731099.1">
    <property type="nucleotide sequence ID" value="NZ_CBCSKC010000050.1"/>
</dbReference>
<dbReference type="Pfam" id="PF23915">
    <property type="entry name" value="SusG_C"/>
    <property type="match status" value="1"/>
</dbReference>
<dbReference type="OrthoDB" id="9805159at2"/>
<keyword evidence="6" id="KW-1185">Reference proteome</keyword>
<name>A0A3G8LXC4_9GAMM</name>
<dbReference type="GO" id="GO:0004556">
    <property type="term" value="F:alpha-amylase activity"/>
    <property type="evidence" value="ECO:0007669"/>
    <property type="project" value="TreeGrafter"/>
</dbReference>
<dbReference type="Gene3D" id="3.90.400.10">
    <property type="entry name" value="Oligo-1,6-glucosidase, Domain 2"/>
    <property type="match status" value="1"/>
</dbReference>
<proteinExistence type="inferred from homology"/>
<evidence type="ECO:0000259" key="4">
    <source>
        <dbReference type="SMART" id="SM00642"/>
    </source>
</evidence>
<evidence type="ECO:0000256" key="3">
    <source>
        <dbReference type="ARBA" id="ARBA00023295"/>
    </source>
</evidence>
<evidence type="ECO:0000256" key="2">
    <source>
        <dbReference type="ARBA" id="ARBA00022801"/>
    </source>
</evidence>
<dbReference type="InterPro" id="IPR056300">
    <property type="entry name" value="SusG-like_C"/>
</dbReference>
<dbReference type="KEGG" id="slj:EGC82_12735"/>
<dbReference type="Gene3D" id="2.60.40.1180">
    <property type="entry name" value="Golgi alpha-mannosidase II"/>
    <property type="match status" value="1"/>
</dbReference>
<organism evidence="5 6">
    <name type="scientific">Shewanella livingstonensis</name>
    <dbReference type="NCBI Taxonomy" id="150120"/>
    <lineage>
        <taxon>Bacteria</taxon>
        <taxon>Pseudomonadati</taxon>
        <taxon>Pseudomonadota</taxon>
        <taxon>Gammaproteobacteria</taxon>
        <taxon>Alteromonadales</taxon>
        <taxon>Shewanellaceae</taxon>
        <taxon>Shewanella</taxon>
    </lineage>
</organism>
<dbReference type="InterPro" id="IPR013780">
    <property type="entry name" value="Glyco_hydro_b"/>
</dbReference>
<dbReference type="InterPro" id="IPR045857">
    <property type="entry name" value="O16G_dom_2"/>
</dbReference>
<dbReference type="EMBL" id="CP034015">
    <property type="protein sequence ID" value="AZG73552.1"/>
    <property type="molecule type" value="Genomic_DNA"/>
</dbReference>
<comment type="similarity">
    <text evidence="1">Belongs to the glycosyl hydrolase 13 family.</text>
</comment>
<reference evidence="6" key="1">
    <citation type="submission" date="2018-11" db="EMBL/GenBank/DDBJ databases">
        <title>Shewanella sp. M2.</title>
        <authorList>
            <person name="Hwang Y.J."/>
            <person name="Hwang C.Y."/>
        </authorList>
    </citation>
    <scope>NUCLEOTIDE SEQUENCE [LARGE SCALE GENOMIC DNA]</scope>
    <source>
        <strain evidence="6">LMG 19866</strain>
    </source>
</reference>
<evidence type="ECO:0000313" key="6">
    <source>
        <dbReference type="Proteomes" id="UP000278035"/>
    </source>
</evidence>
<dbReference type="SUPFAM" id="SSF51445">
    <property type="entry name" value="(Trans)glycosidases"/>
    <property type="match status" value="1"/>
</dbReference>
<evidence type="ECO:0000313" key="5">
    <source>
        <dbReference type="EMBL" id="AZG73552.1"/>
    </source>
</evidence>
<sequence>MDQVTWWRGGVIYQIYPRSLMDSNGDGVGDLQGIIAKLGYIASLNVDAIWISPFFKSPMKDFGYDISDYLEIDPLFGTMADFAQLIKKAHQLNIKVVIDQVLSHTSDQHDWFEQSRQSRDNDKADWYVWADPKDDGSAPNNWLAIFGGCAWEWEPRRQQYYLHNFLKSQPDLNFHCPQVRQAVLDNVEFWLKKGVDGFRLDAITFCYHDEQLRDNPAKPKDKRQGRGFSEDNPYAYQYHYYNNTRPQTVGFIEELRALINRYPGAVTLGEVSSEDSLATMAEYTQGDDRLHMAYSFELLTDDFSAAYIRQTVEELEASIGDGWPCWAIGNHDVKRVASRWGKDSVNPTMVKMLNAMLFSLRGSVCSYQGEELGLTEAPIEFHQLQDPFGIAFWPMFKGRDGCRTPMPWVKEAPNAGFSEATPWLPIDPLHNNSAVDVQEADQDSILNSYRHFLQWRKQQHILIEGDIQFIDRHPDVLAFIRSQDQQRMLVLFNLSAMQQTFDLKELRLSSTLEGHGLLSGMQDKQYPATIVLPSYASFYGLLAK</sequence>
<keyword evidence="2" id="KW-0378">Hydrolase</keyword>
<accession>A0A3G8LXC4</accession>
<evidence type="ECO:0000256" key="1">
    <source>
        <dbReference type="ARBA" id="ARBA00008061"/>
    </source>
</evidence>
<dbReference type="SMART" id="SM00642">
    <property type="entry name" value="Aamy"/>
    <property type="match status" value="1"/>
</dbReference>
<dbReference type="Pfam" id="PF00128">
    <property type="entry name" value="Alpha-amylase"/>
    <property type="match status" value="1"/>
</dbReference>
<dbReference type="PANTHER" id="PTHR10357:SF179">
    <property type="entry name" value="NEUTRAL AND BASIC AMINO ACID TRANSPORT PROTEIN RBAT"/>
    <property type="match status" value="1"/>
</dbReference>
<dbReference type="CDD" id="cd11330">
    <property type="entry name" value="AmyAc_OligoGlu"/>
    <property type="match status" value="1"/>
</dbReference>
<dbReference type="InterPro" id="IPR017853">
    <property type="entry name" value="GH"/>
</dbReference>
<feature type="domain" description="Glycosyl hydrolase family 13 catalytic" evidence="4">
    <location>
        <begin position="14"/>
        <end position="403"/>
    </location>
</feature>
<dbReference type="AlphaFoldDB" id="A0A3G8LXC4"/>
<dbReference type="GO" id="GO:0009313">
    <property type="term" value="P:oligosaccharide catabolic process"/>
    <property type="evidence" value="ECO:0007669"/>
    <property type="project" value="TreeGrafter"/>
</dbReference>
<dbReference type="SUPFAM" id="SSF51011">
    <property type="entry name" value="Glycosyl hydrolase domain"/>
    <property type="match status" value="1"/>
</dbReference>
<protein>
    <submittedName>
        <fullName evidence="5">Alpha-glucosidase</fullName>
    </submittedName>
</protein>
<dbReference type="Gene3D" id="3.20.20.80">
    <property type="entry name" value="Glycosidases"/>
    <property type="match status" value="2"/>
</dbReference>
<gene>
    <name evidence="5" type="ORF">EGC82_12735</name>
</gene>
<dbReference type="FunFam" id="3.90.400.10:FF:000002">
    <property type="entry name" value="Sucrose isomerase"/>
    <property type="match status" value="1"/>
</dbReference>
<keyword evidence="3" id="KW-0326">Glycosidase</keyword>
<dbReference type="InterPro" id="IPR006047">
    <property type="entry name" value="GH13_cat_dom"/>
</dbReference>
<dbReference type="Proteomes" id="UP000278035">
    <property type="component" value="Chromosome"/>
</dbReference>